<dbReference type="InterPro" id="IPR029058">
    <property type="entry name" value="AB_hydrolase_fold"/>
</dbReference>
<gene>
    <name evidence="3" type="ORF">C8D86_10730</name>
</gene>
<feature type="domain" description="AB hydrolase-1" evidence="2">
    <location>
        <begin position="50"/>
        <end position="275"/>
    </location>
</feature>
<dbReference type="InterPro" id="IPR050266">
    <property type="entry name" value="AB_hydrolase_sf"/>
</dbReference>
<dbReference type="InterPro" id="IPR000073">
    <property type="entry name" value="AB_hydrolase_1"/>
</dbReference>
<sequence>MINAFSLTKIALLLSAFFYFPGFITSAYAAPMNTANNKVIFYRDTGKGSPLVLIHAFPTDQRLWKPQQKELKKHFRLITIDLLGFGQSSATDGQAVTMTEYADEVKQVLDQLHIQQAIIGGESMGGYVALAFLKKYPGSVKGLVLSDTQSIPDSMETKAKRETTALDVLEHGTGSLISGFMPKALSPAAPEKAKLFLQQILETQKPEAVASALRGMALRDDTSDVIANTVLPILIITGDQDTLISPQQSETMHKLAKNSQLVTLSPAGHLSSLEQPEQWNKAVTAMFK</sequence>
<dbReference type="PRINTS" id="PR00111">
    <property type="entry name" value="ABHYDROLASE"/>
</dbReference>
<dbReference type="SUPFAM" id="SSF53474">
    <property type="entry name" value="alpha/beta-Hydrolases"/>
    <property type="match status" value="1"/>
</dbReference>
<dbReference type="RefSeq" id="WP_233432387.1">
    <property type="nucleotide sequence ID" value="NZ_QQAX01000007.1"/>
</dbReference>
<evidence type="ECO:0000313" key="3">
    <source>
        <dbReference type="EMBL" id="RDI45154.1"/>
    </source>
</evidence>
<name>A0A370GRP5_9COXI</name>
<dbReference type="Proteomes" id="UP000254720">
    <property type="component" value="Unassembled WGS sequence"/>
</dbReference>
<feature type="signal peptide" evidence="1">
    <location>
        <begin position="1"/>
        <end position="29"/>
    </location>
</feature>
<organism evidence="3 4">
    <name type="scientific">Aquicella lusitana</name>
    <dbReference type="NCBI Taxonomy" id="254246"/>
    <lineage>
        <taxon>Bacteria</taxon>
        <taxon>Pseudomonadati</taxon>
        <taxon>Pseudomonadota</taxon>
        <taxon>Gammaproteobacteria</taxon>
        <taxon>Legionellales</taxon>
        <taxon>Coxiellaceae</taxon>
        <taxon>Aquicella</taxon>
    </lineage>
</organism>
<dbReference type="Gene3D" id="3.40.50.1820">
    <property type="entry name" value="alpha/beta hydrolase"/>
    <property type="match status" value="1"/>
</dbReference>
<keyword evidence="4" id="KW-1185">Reference proteome</keyword>
<accession>A0A370GRP5</accession>
<keyword evidence="1" id="KW-0732">Signal</keyword>
<dbReference type="AlphaFoldDB" id="A0A370GRP5"/>
<dbReference type="Pfam" id="PF00561">
    <property type="entry name" value="Abhydrolase_1"/>
    <property type="match status" value="1"/>
</dbReference>
<evidence type="ECO:0000256" key="1">
    <source>
        <dbReference type="SAM" id="SignalP"/>
    </source>
</evidence>
<comment type="caution">
    <text evidence="3">The sequence shown here is derived from an EMBL/GenBank/DDBJ whole genome shotgun (WGS) entry which is preliminary data.</text>
</comment>
<evidence type="ECO:0000313" key="4">
    <source>
        <dbReference type="Proteomes" id="UP000254720"/>
    </source>
</evidence>
<dbReference type="PANTHER" id="PTHR43798">
    <property type="entry name" value="MONOACYLGLYCEROL LIPASE"/>
    <property type="match status" value="1"/>
</dbReference>
<protein>
    <submittedName>
        <fullName evidence="3">Pimeloyl-ACP methyl ester carboxylesterase</fullName>
    </submittedName>
</protein>
<dbReference type="EMBL" id="QQAX01000007">
    <property type="protein sequence ID" value="RDI45154.1"/>
    <property type="molecule type" value="Genomic_DNA"/>
</dbReference>
<feature type="chain" id="PRO_5016620810" evidence="1">
    <location>
        <begin position="30"/>
        <end position="288"/>
    </location>
</feature>
<evidence type="ECO:0000259" key="2">
    <source>
        <dbReference type="Pfam" id="PF00561"/>
    </source>
</evidence>
<reference evidence="3 4" key="1">
    <citation type="submission" date="2018-07" db="EMBL/GenBank/DDBJ databases">
        <title>Genomic Encyclopedia of Type Strains, Phase IV (KMG-IV): sequencing the most valuable type-strain genomes for metagenomic binning, comparative biology and taxonomic classification.</title>
        <authorList>
            <person name="Goeker M."/>
        </authorList>
    </citation>
    <scope>NUCLEOTIDE SEQUENCE [LARGE SCALE GENOMIC DNA]</scope>
    <source>
        <strain evidence="3 4">DSM 16500</strain>
    </source>
</reference>
<proteinExistence type="predicted"/>